<evidence type="ECO:0000313" key="1">
    <source>
        <dbReference type="EMBL" id="TGY65256.1"/>
    </source>
</evidence>
<protein>
    <submittedName>
        <fullName evidence="1">Uncharacterized protein</fullName>
    </submittedName>
</protein>
<dbReference type="Proteomes" id="UP000308836">
    <property type="component" value="Unassembled WGS sequence"/>
</dbReference>
<keyword evidence="2" id="KW-1185">Reference proteome</keyword>
<sequence>MNHELVLQLMYAYFYFMVYAFGGWVVQGLYVGYKQHRFLNTGFYHGPYVPIFGVGCLLIIYVIDPISMNPFLVFLNTFVITSVLEYVTSWYLQKKYHRLWWNYSDKPFNIHGRVCLLNSTLYGVAGIAVTFWLQPLVHDLVLWIPFAWLLGIEAVYSVVFWSDVVLTTLEMHEHVHALEALHAHLQKALHETNDKLKAEYLTQARQSLEKMKQTSQHLKGFVSQKLEEGYEHSIHTVLKHTSSK</sequence>
<reference evidence="1" key="1">
    <citation type="submission" date="2019-04" db="EMBL/GenBank/DDBJ databases">
        <title>Microbes associate with the intestines of laboratory mice.</title>
        <authorList>
            <person name="Navarre W."/>
            <person name="Wong E."/>
            <person name="Huang K."/>
            <person name="Tropini C."/>
            <person name="Ng K."/>
            <person name="Yu B."/>
        </authorList>
    </citation>
    <scope>NUCLEOTIDE SEQUENCE</scope>
    <source>
        <strain evidence="1">NM09_H32</strain>
    </source>
</reference>
<accession>A0AC61R5P2</accession>
<evidence type="ECO:0000313" key="2">
    <source>
        <dbReference type="Proteomes" id="UP000308836"/>
    </source>
</evidence>
<organism evidence="1 2">
    <name type="scientific">Dubosiella muris</name>
    <dbReference type="NCBI Taxonomy" id="3038133"/>
    <lineage>
        <taxon>Bacteria</taxon>
        <taxon>Bacillati</taxon>
        <taxon>Bacillota</taxon>
        <taxon>Erysipelotrichia</taxon>
        <taxon>Erysipelotrichales</taxon>
        <taxon>Erysipelotrichaceae</taxon>
        <taxon>Dubosiella</taxon>
    </lineage>
</organism>
<comment type="caution">
    <text evidence="1">The sequence shown here is derived from an EMBL/GenBank/DDBJ whole genome shotgun (WGS) entry which is preliminary data.</text>
</comment>
<gene>
    <name evidence="1" type="ORF">E5336_09500</name>
</gene>
<proteinExistence type="predicted"/>
<dbReference type="EMBL" id="SRYG01000020">
    <property type="protein sequence ID" value="TGY65256.1"/>
    <property type="molecule type" value="Genomic_DNA"/>
</dbReference>
<name>A0AC61R5P2_9FIRM</name>